<reference evidence="12" key="2">
    <citation type="journal article" date="2021" name="PeerJ">
        <title>Extensive microbial diversity within the chicken gut microbiome revealed by metagenomics and culture.</title>
        <authorList>
            <person name="Gilroy R."/>
            <person name="Ravi A."/>
            <person name="Getino M."/>
            <person name="Pursley I."/>
            <person name="Horton D.L."/>
            <person name="Alikhan N.F."/>
            <person name="Baker D."/>
            <person name="Gharbi K."/>
            <person name="Hall N."/>
            <person name="Watson M."/>
            <person name="Adriaenssens E.M."/>
            <person name="Foster-Nyarko E."/>
            <person name="Jarju S."/>
            <person name="Secka A."/>
            <person name="Antonio M."/>
            <person name="Oren A."/>
            <person name="Chaudhuri R.R."/>
            <person name="La Ragione R."/>
            <person name="Hildebrand F."/>
            <person name="Pallen M.J."/>
        </authorList>
    </citation>
    <scope>NUCLEOTIDE SEQUENCE</scope>
    <source>
        <strain evidence="12">10669</strain>
    </source>
</reference>
<dbReference type="EMBL" id="DVOG01000126">
    <property type="protein sequence ID" value="HIV04448.1"/>
    <property type="molecule type" value="Genomic_DNA"/>
</dbReference>
<dbReference type="CDD" id="cd08290">
    <property type="entry name" value="ETR"/>
    <property type="match status" value="1"/>
</dbReference>
<name>A0A9D1T143_9BACT</name>
<dbReference type="InterPro" id="IPR013149">
    <property type="entry name" value="ADH-like_C"/>
</dbReference>
<evidence type="ECO:0000256" key="5">
    <source>
        <dbReference type="ARBA" id="ARBA00022946"/>
    </source>
</evidence>
<accession>A0A9D1T143</accession>
<keyword evidence="4" id="KW-0521">NADP</keyword>
<dbReference type="InterPro" id="IPR011032">
    <property type="entry name" value="GroES-like_sf"/>
</dbReference>
<evidence type="ECO:0000256" key="1">
    <source>
        <dbReference type="ARBA" id="ARBA00010371"/>
    </source>
</evidence>
<evidence type="ECO:0000256" key="8">
    <source>
        <dbReference type="ARBA" id="ARBA00023160"/>
    </source>
</evidence>
<evidence type="ECO:0000256" key="9">
    <source>
        <dbReference type="ARBA" id="ARBA00038963"/>
    </source>
</evidence>
<evidence type="ECO:0000256" key="10">
    <source>
        <dbReference type="ARBA" id="ARBA00048843"/>
    </source>
</evidence>
<keyword evidence="7" id="KW-0443">Lipid metabolism</keyword>
<gene>
    <name evidence="12" type="ORF">IAC75_04780</name>
</gene>
<dbReference type="SUPFAM" id="SSF51735">
    <property type="entry name" value="NAD(P)-binding Rossmann-fold domains"/>
    <property type="match status" value="1"/>
</dbReference>
<reference evidence="12" key="1">
    <citation type="submission" date="2020-10" db="EMBL/GenBank/DDBJ databases">
        <authorList>
            <person name="Gilroy R."/>
        </authorList>
    </citation>
    <scope>NUCLEOTIDE SEQUENCE</scope>
    <source>
        <strain evidence="12">10669</strain>
    </source>
</reference>
<dbReference type="InterPro" id="IPR020843">
    <property type="entry name" value="ER"/>
</dbReference>
<keyword evidence="8" id="KW-0275">Fatty acid biosynthesis</keyword>
<dbReference type="InterPro" id="IPR036291">
    <property type="entry name" value="NAD(P)-bd_dom_sf"/>
</dbReference>
<sequence length="330" mass="35429">MKAEALVYNETGKPLDVLSLQEIDVPAPQTGEVTIALERAVVHPSDMGMIGGTYGRLRALPAVAGREGVGRIAAVGGNAAGLSVGDRVRMPEDAGVWRAAITVPASEVEKVPSDIPAELAAMAFINPMTVWRILHDFVELKPGDWVLQNAGSSALGQCLVQIARGLGLRTVSVVRNVEKWEPLLKALGADAVLPEEKDSIKRIVEIVGGKGNLPKLALNSIGGESAARLTRMVGFAGTIVTFGGMTGDLIRFPTREFIFNDLRLRGFWMDRWNRSATPEARAETAEKIFAMMRAGTLKMAVDAVYPLREYKAAIARALEGGRNGKVQFTA</sequence>
<evidence type="ECO:0000313" key="13">
    <source>
        <dbReference type="Proteomes" id="UP000886812"/>
    </source>
</evidence>
<comment type="caution">
    <text evidence="12">The sequence shown here is derived from an EMBL/GenBank/DDBJ whole genome shotgun (WGS) entry which is preliminary data.</text>
</comment>
<dbReference type="Gene3D" id="3.90.180.10">
    <property type="entry name" value="Medium-chain alcohol dehydrogenases, catalytic domain"/>
    <property type="match status" value="1"/>
</dbReference>
<dbReference type="InterPro" id="IPR051034">
    <property type="entry name" value="Mito_Enoyl-ACP_Reductase"/>
</dbReference>
<keyword evidence="6" id="KW-0560">Oxidoreductase</keyword>
<evidence type="ECO:0000256" key="2">
    <source>
        <dbReference type="ARBA" id="ARBA00022516"/>
    </source>
</evidence>
<evidence type="ECO:0000256" key="4">
    <source>
        <dbReference type="ARBA" id="ARBA00022857"/>
    </source>
</evidence>
<dbReference type="EC" id="1.3.1.104" evidence="9"/>
<evidence type="ECO:0000256" key="3">
    <source>
        <dbReference type="ARBA" id="ARBA00022832"/>
    </source>
</evidence>
<dbReference type="SMART" id="SM00829">
    <property type="entry name" value="PKS_ER"/>
    <property type="match status" value="1"/>
</dbReference>
<dbReference type="GO" id="GO:0141148">
    <property type="term" value="F:enoyl-[acyl-carrier-protein] reductase (NADPH) activity"/>
    <property type="evidence" value="ECO:0007669"/>
    <property type="project" value="UniProtKB-EC"/>
</dbReference>
<dbReference type="PANTHER" id="PTHR43981:SF2">
    <property type="entry name" value="ENOYL-[ACYL-CARRIER-PROTEIN] REDUCTASE, MITOCHONDRIAL"/>
    <property type="match status" value="1"/>
</dbReference>
<dbReference type="Pfam" id="PF08240">
    <property type="entry name" value="ADH_N"/>
    <property type="match status" value="1"/>
</dbReference>
<evidence type="ECO:0000259" key="11">
    <source>
        <dbReference type="SMART" id="SM00829"/>
    </source>
</evidence>
<dbReference type="Gene3D" id="3.40.50.720">
    <property type="entry name" value="NAD(P)-binding Rossmann-like Domain"/>
    <property type="match status" value="1"/>
</dbReference>
<dbReference type="AlphaFoldDB" id="A0A9D1T143"/>
<evidence type="ECO:0000256" key="7">
    <source>
        <dbReference type="ARBA" id="ARBA00023098"/>
    </source>
</evidence>
<proteinExistence type="inferred from homology"/>
<feature type="domain" description="Enoyl reductase (ER)" evidence="11">
    <location>
        <begin position="13"/>
        <end position="328"/>
    </location>
</feature>
<keyword evidence="5" id="KW-0809">Transit peptide</keyword>
<organism evidence="12 13">
    <name type="scientific">Candidatus Spyradosoma merdigallinarum</name>
    <dbReference type="NCBI Taxonomy" id="2840950"/>
    <lineage>
        <taxon>Bacteria</taxon>
        <taxon>Pseudomonadati</taxon>
        <taxon>Verrucomicrobiota</taxon>
        <taxon>Opitutia</taxon>
        <taxon>Opitutia incertae sedis</taxon>
        <taxon>Candidatus Spyradosoma</taxon>
    </lineage>
</organism>
<dbReference type="InterPro" id="IPR013154">
    <property type="entry name" value="ADH-like_N"/>
</dbReference>
<protein>
    <recommendedName>
        <fullName evidence="9">enoyl-[acyl-carrier-protein] reductase</fullName>
        <ecNumber evidence="9">1.3.1.104</ecNumber>
    </recommendedName>
</protein>
<evidence type="ECO:0000256" key="6">
    <source>
        <dbReference type="ARBA" id="ARBA00023002"/>
    </source>
</evidence>
<dbReference type="PANTHER" id="PTHR43981">
    <property type="entry name" value="ENOYL-[ACYL-CARRIER-PROTEIN] REDUCTASE, MITOCHONDRIAL"/>
    <property type="match status" value="1"/>
</dbReference>
<dbReference type="SUPFAM" id="SSF50129">
    <property type="entry name" value="GroES-like"/>
    <property type="match status" value="1"/>
</dbReference>
<comment type="similarity">
    <text evidence="1">Belongs to the zinc-containing alcohol dehydrogenase family. Quinone oxidoreductase subfamily.</text>
</comment>
<keyword evidence="2" id="KW-0444">Lipid biosynthesis</keyword>
<dbReference type="Proteomes" id="UP000886812">
    <property type="component" value="Unassembled WGS sequence"/>
</dbReference>
<keyword evidence="3" id="KW-0276">Fatty acid metabolism</keyword>
<comment type="catalytic activity">
    <reaction evidence="10">
        <text>a 2,3-saturated acyl-[ACP] + NADP(+) = a (2E)-enoyl-[ACP] + NADPH + H(+)</text>
        <dbReference type="Rhea" id="RHEA:22564"/>
        <dbReference type="Rhea" id="RHEA-COMP:9925"/>
        <dbReference type="Rhea" id="RHEA-COMP:9926"/>
        <dbReference type="ChEBI" id="CHEBI:15378"/>
        <dbReference type="ChEBI" id="CHEBI:57783"/>
        <dbReference type="ChEBI" id="CHEBI:58349"/>
        <dbReference type="ChEBI" id="CHEBI:78784"/>
        <dbReference type="ChEBI" id="CHEBI:78785"/>
        <dbReference type="EC" id="1.3.1.104"/>
    </reaction>
</comment>
<evidence type="ECO:0000313" key="12">
    <source>
        <dbReference type="EMBL" id="HIV04448.1"/>
    </source>
</evidence>
<dbReference type="GO" id="GO:0006633">
    <property type="term" value="P:fatty acid biosynthetic process"/>
    <property type="evidence" value="ECO:0007669"/>
    <property type="project" value="UniProtKB-KW"/>
</dbReference>
<dbReference type="Pfam" id="PF00107">
    <property type="entry name" value="ADH_zinc_N"/>
    <property type="match status" value="1"/>
</dbReference>